<dbReference type="EMBL" id="VLKF01000001">
    <property type="protein sequence ID" value="TWH75655.1"/>
    <property type="molecule type" value="Genomic_DNA"/>
</dbReference>
<dbReference type="PANTHER" id="PTHR31528">
    <property type="entry name" value="4-AMINO-5-HYDROXYMETHYL-2-METHYLPYRIMIDINE PHOSPHATE SYNTHASE THI11-RELATED"/>
    <property type="match status" value="1"/>
</dbReference>
<organism evidence="2 3">
    <name type="scientific">Modestobacter roseus</name>
    <dbReference type="NCBI Taxonomy" id="1181884"/>
    <lineage>
        <taxon>Bacteria</taxon>
        <taxon>Bacillati</taxon>
        <taxon>Actinomycetota</taxon>
        <taxon>Actinomycetes</taxon>
        <taxon>Geodermatophilales</taxon>
        <taxon>Geodermatophilaceae</taxon>
        <taxon>Modestobacter</taxon>
    </lineage>
</organism>
<dbReference type="Proteomes" id="UP000321490">
    <property type="component" value="Unassembled WGS sequence"/>
</dbReference>
<feature type="chain" id="PRO_5038559652" description="ABC-type nitrate/sulfonate/bicarbonate transport system substrate-binding protein" evidence="1">
    <location>
        <begin position="30"/>
        <end position="397"/>
    </location>
</feature>
<dbReference type="PANTHER" id="PTHR31528:SF3">
    <property type="entry name" value="THIAMINE BIOSYNTHESIS PROTEIN HI_0357-RELATED"/>
    <property type="match status" value="1"/>
</dbReference>
<evidence type="ECO:0008006" key="4">
    <source>
        <dbReference type="Google" id="ProtNLM"/>
    </source>
</evidence>
<dbReference type="PROSITE" id="PS51257">
    <property type="entry name" value="PROKAR_LIPOPROTEIN"/>
    <property type="match status" value="1"/>
</dbReference>
<evidence type="ECO:0000313" key="3">
    <source>
        <dbReference type="Proteomes" id="UP000321490"/>
    </source>
</evidence>
<dbReference type="Gene3D" id="3.40.190.10">
    <property type="entry name" value="Periplasmic binding protein-like II"/>
    <property type="match status" value="1"/>
</dbReference>
<accession>A0A562IYG7</accession>
<evidence type="ECO:0000313" key="2">
    <source>
        <dbReference type="EMBL" id="TWH75655.1"/>
    </source>
</evidence>
<feature type="signal peptide" evidence="1">
    <location>
        <begin position="1"/>
        <end position="29"/>
    </location>
</feature>
<sequence>MSAHRRSPRRPARPLGPGAALLTASLVLAACGGSSDDDAAAAVGGDGALADCPATVVLQTNWFPEPEHAAAYQLIDPAEATIDAEAGIYSGPAVADGNVTIEIRAGGPFIGFQSNTALLYTDDDVMLGMVDTDESVRLSAEQPTTAVVTPLELNPQVLLWDPDKYDFTSFADIGESDATVLYFQGATYMDYLRQQGFVRAEQLDGSFDGSLTRIVAGEDVVIQGYVTQEPWRLENEFTDFGKEPGYLTLGDAGYDTYGSAWAGTPEAVEANSACLSQLVPLLQQGQVDYMYDPQPVNEAISAYLEEIGQFFQITPERAAAITDSLHEDGIVANAPDGTLGAFDDERMERMTELLIGVFDDLDTELADGLTADDIYTNEFIDPSISYDPSRYTLQSGS</sequence>
<reference evidence="2 3" key="1">
    <citation type="submission" date="2019-07" db="EMBL/GenBank/DDBJ databases">
        <title>R&amp;d 2014.</title>
        <authorList>
            <person name="Klenk H.-P."/>
        </authorList>
    </citation>
    <scope>NUCLEOTIDE SEQUENCE [LARGE SCALE GENOMIC DNA]</scope>
    <source>
        <strain evidence="2 3">DSM 45764</strain>
    </source>
</reference>
<keyword evidence="3" id="KW-1185">Reference proteome</keyword>
<keyword evidence="1" id="KW-0732">Signal</keyword>
<evidence type="ECO:0000256" key="1">
    <source>
        <dbReference type="SAM" id="SignalP"/>
    </source>
</evidence>
<dbReference type="AlphaFoldDB" id="A0A562IYG7"/>
<proteinExistence type="predicted"/>
<dbReference type="InterPro" id="IPR027939">
    <property type="entry name" value="NMT1/THI5"/>
</dbReference>
<gene>
    <name evidence="2" type="ORF">JD78_04219</name>
</gene>
<protein>
    <recommendedName>
        <fullName evidence="4">ABC-type nitrate/sulfonate/bicarbonate transport system substrate-binding protein</fullName>
    </recommendedName>
</protein>
<comment type="caution">
    <text evidence="2">The sequence shown here is derived from an EMBL/GenBank/DDBJ whole genome shotgun (WGS) entry which is preliminary data.</text>
</comment>
<dbReference type="RefSeq" id="WP_166521382.1">
    <property type="nucleotide sequence ID" value="NZ_VLKF01000001.1"/>
</dbReference>
<dbReference type="GO" id="GO:0009228">
    <property type="term" value="P:thiamine biosynthetic process"/>
    <property type="evidence" value="ECO:0007669"/>
    <property type="project" value="InterPro"/>
</dbReference>
<name>A0A562IYG7_9ACTN</name>